<evidence type="ECO:0000313" key="2">
    <source>
        <dbReference type="Proteomes" id="UP000735302"/>
    </source>
</evidence>
<accession>A0AAV3YES5</accession>
<sequence>MPLLGDEKQPCRIPHSAVPLHTGCPSERKCCCIPPVTGQECQHPMRITPSYDDCPALVVPPLPSATTGDCASHCPSHICVDFMMPPQSPQIALRCWHPSISVELLEVQLSRYHRHNGRLLFSFLAEVAITPCLAGFKNKTKLSSSLYLKVFFFSVRKVYLKKKIPAPIPLLTVTPKL</sequence>
<dbReference type="Proteomes" id="UP000735302">
    <property type="component" value="Unassembled WGS sequence"/>
</dbReference>
<protein>
    <submittedName>
        <fullName evidence="1">Uncharacterized protein</fullName>
    </submittedName>
</protein>
<reference evidence="1 2" key="1">
    <citation type="journal article" date="2021" name="Elife">
        <title>Chloroplast acquisition without the gene transfer in kleptoplastic sea slugs, Plakobranchus ocellatus.</title>
        <authorList>
            <person name="Maeda T."/>
            <person name="Takahashi S."/>
            <person name="Yoshida T."/>
            <person name="Shimamura S."/>
            <person name="Takaki Y."/>
            <person name="Nagai Y."/>
            <person name="Toyoda A."/>
            <person name="Suzuki Y."/>
            <person name="Arimoto A."/>
            <person name="Ishii H."/>
            <person name="Satoh N."/>
            <person name="Nishiyama T."/>
            <person name="Hasebe M."/>
            <person name="Maruyama T."/>
            <person name="Minagawa J."/>
            <person name="Obokata J."/>
            <person name="Shigenobu S."/>
        </authorList>
    </citation>
    <scope>NUCLEOTIDE SEQUENCE [LARGE SCALE GENOMIC DNA]</scope>
</reference>
<name>A0AAV3YES5_9GAST</name>
<evidence type="ECO:0000313" key="1">
    <source>
        <dbReference type="EMBL" id="GFN80573.1"/>
    </source>
</evidence>
<keyword evidence="2" id="KW-1185">Reference proteome</keyword>
<gene>
    <name evidence="1" type="ORF">PoB_000707900</name>
</gene>
<dbReference type="EMBL" id="BLXT01000825">
    <property type="protein sequence ID" value="GFN80573.1"/>
    <property type="molecule type" value="Genomic_DNA"/>
</dbReference>
<proteinExistence type="predicted"/>
<dbReference type="AlphaFoldDB" id="A0AAV3YES5"/>
<comment type="caution">
    <text evidence="1">The sequence shown here is derived from an EMBL/GenBank/DDBJ whole genome shotgun (WGS) entry which is preliminary data.</text>
</comment>
<organism evidence="1 2">
    <name type="scientific">Plakobranchus ocellatus</name>
    <dbReference type="NCBI Taxonomy" id="259542"/>
    <lineage>
        <taxon>Eukaryota</taxon>
        <taxon>Metazoa</taxon>
        <taxon>Spiralia</taxon>
        <taxon>Lophotrochozoa</taxon>
        <taxon>Mollusca</taxon>
        <taxon>Gastropoda</taxon>
        <taxon>Heterobranchia</taxon>
        <taxon>Euthyneura</taxon>
        <taxon>Panpulmonata</taxon>
        <taxon>Sacoglossa</taxon>
        <taxon>Placobranchoidea</taxon>
        <taxon>Plakobranchidae</taxon>
        <taxon>Plakobranchus</taxon>
    </lineage>
</organism>